<feature type="transmembrane region" description="Helical" evidence="6">
    <location>
        <begin position="394"/>
        <end position="413"/>
    </location>
</feature>
<feature type="transmembrane region" description="Helical" evidence="6">
    <location>
        <begin position="266"/>
        <end position="284"/>
    </location>
</feature>
<dbReference type="Gene3D" id="1.20.1250.20">
    <property type="entry name" value="MFS general substrate transporter like domains"/>
    <property type="match status" value="1"/>
</dbReference>
<keyword evidence="2 6" id="KW-0812">Transmembrane</keyword>
<dbReference type="InterPro" id="IPR011701">
    <property type="entry name" value="MFS"/>
</dbReference>
<dbReference type="InterPro" id="IPR051788">
    <property type="entry name" value="MFS_Transporter"/>
</dbReference>
<feature type="transmembrane region" description="Helical" evidence="6">
    <location>
        <begin position="419"/>
        <end position="440"/>
    </location>
</feature>
<evidence type="ECO:0000256" key="3">
    <source>
        <dbReference type="ARBA" id="ARBA00022989"/>
    </source>
</evidence>
<dbReference type="Proteomes" id="UP000240883">
    <property type="component" value="Unassembled WGS sequence"/>
</dbReference>
<dbReference type="PANTHER" id="PTHR23514:SF6">
    <property type="entry name" value="MAJOR FACILITATOR SUPERFAMILY (MFS) PROFILE DOMAIN-CONTAINING PROTEIN"/>
    <property type="match status" value="1"/>
</dbReference>
<feature type="transmembrane region" description="Helical" evidence="6">
    <location>
        <begin position="199"/>
        <end position="219"/>
    </location>
</feature>
<evidence type="ECO:0000313" key="9">
    <source>
        <dbReference type="Proteomes" id="UP000240883"/>
    </source>
</evidence>
<feature type="domain" description="Major facilitator superfamily (MFS) profile" evidence="7">
    <location>
        <begin position="112"/>
        <end position="509"/>
    </location>
</feature>
<dbReference type="Pfam" id="PF07690">
    <property type="entry name" value="MFS_1"/>
    <property type="match status" value="1"/>
</dbReference>
<evidence type="ECO:0000256" key="6">
    <source>
        <dbReference type="SAM" id="Phobius"/>
    </source>
</evidence>
<feature type="transmembrane region" description="Helical" evidence="6">
    <location>
        <begin position="143"/>
        <end position="165"/>
    </location>
</feature>
<evidence type="ECO:0000256" key="1">
    <source>
        <dbReference type="ARBA" id="ARBA00004141"/>
    </source>
</evidence>
<dbReference type="InterPro" id="IPR020846">
    <property type="entry name" value="MFS_dom"/>
</dbReference>
<dbReference type="AlphaFoldDB" id="A0A2T2NAB0"/>
<evidence type="ECO:0000256" key="5">
    <source>
        <dbReference type="SAM" id="MobiDB-lite"/>
    </source>
</evidence>
<keyword evidence="3 6" id="KW-1133">Transmembrane helix</keyword>
<feature type="transmembrane region" description="Helical" evidence="6">
    <location>
        <begin position="363"/>
        <end position="382"/>
    </location>
</feature>
<proteinExistence type="predicted"/>
<dbReference type="PROSITE" id="PS50850">
    <property type="entry name" value="MFS"/>
    <property type="match status" value="1"/>
</dbReference>
<feature type="transmembrane region" description="Helical" evidence="6">
    <location>
        <begin position="452"/>
        <end position="475"/>
    </location>
</feature>
<evidence type="ECO:0000256" key="2">
    <source>
        <dbReference type="ARBA" id="ARBA00022692"/>
    </source>
</evidence>
<evidence type="ECO:0000259" key="7">
    <source>
        <dbReference type="PROSITE" id="PS50850"/>
    </source>
</evidence>
<protein>
    <submittedName>
        <fullName evidence="8">MFS general substrate transporter</fullName>
    </submittedName>
</protein>
<feature type="transmembrane region" description="Helical" evidence="6">
    <location>
        <begin position="240"/>
        <end position="260"/>
    </location>
</feature>
<dbReference type="PANTHER" id="PTHR23514">
    <property type="entry name" value="BYPASS OF STOP CODON PROTEIN 6"/>
    <property type="match status" value="1"/>
</dbReference>
<dbReference type="InterPro" id="IPR036259">
    <property type="entry name" value="MFS_trans_sf"/>
</dbReference>
<keyword evidence="4 6" id="KW-0472">Membrane</keyword>
<dbReference type="SUPFAM" id="SSF103473">
    <property type="entry name" value="MFS general substrate transporter"/>
    <property type="match status" value="1"/>
</dbReference>
<dbReference type="EMBL" id="KZ678142">
    <property type="protein sequence ID" value="PSN62329.1"/>
    <property type="molecule type" value="Genomic_DNA"/>
</dbReference>
<gene>
    <name evidence="8" type="ORF">BS50DRAFT_142673</name>
</gene>
<feature type="region of interest" description="Disordered" evidence="5">
    <location>
        <begin position="48"/>
        <end position="91"/>
    </location>
</feature>
<dbReference type="FunFam" id="1.20.1250.20:FF:000286">
    <property type="entry name" value="MFS efflux transporter"/>
    <property type="match status" value="1"/>
</dbReference>
<dbReference type="GO" id="GO:0022857">
    <property type="term" value="F:transmembrane transporter activity"/>
    <property type="evidence" value="ECO:0007669"/>
    <property type="project" value="InterPro"/>
</dbReference>
<organism evidence="8 9">
    <name type="scientific">Corynespora cassiicola Philippines</name>
    <dbReference type="NCBI Taxonomy" id="1448308"/>
    <lineage>
        <taxon>Eukaryota</taxon>
        <taxon>Fungi</taxon>
        <taxon>Dikarya</taxon>
        <taxon>Ascomycota</taxon>
        <taxon>Pezizomycotina</taxon>
        <taxon>Dothideomycetes</taxon>
        <taxon>Pleosporomycetidae</taxon>
        <taxon>Pleosporales</taxon>
        <taxon>Corynesporascaceae</taxon>
        <taxon>Corynespora</taxon>
    </lineage>
</organism>
<dbReference type="FunFam" id="1.20.1250.20:FF:000308">
    <property type="entry name" value="MFS efflux transporter"/>
    <property type="match status" value="1"/>
</dbReference>
<reference evidence="8 9" key="1">
    <citation type="journal article" date="2018" name="Front. Microbiol.">
        <title>Genome-Wide Analysis of Corynespora cassiicola Leaf Fall Disease Putative Effectors.</title>
        <authorList>
            <person name="Lopez D."/>
            <person name="Ribeiro S."/>
            <person name="Label P."/>
            <person name="Fumanal B."/>
            <person name="Venisse J.S."/>
            <person name="Kohler A."/>
            <person name="de Oliveira R.R."/>
            <person name="Labutti K."/>
            <person name="Lipzen A."/>
            <person name="Lail K."/>
            <person name="Bauer D."/>
            <person name="Ohm R.A."/>
            <person name="Barry K.W."/>
            <person name="Spatafora J."/>
            <person name="Grigoriev I.V."/>
            <person name="Martin F.M."/>
            <person name="Pujade-Renaud V."/>
        </authorList>
    </citation>
    <scope>NUCLEOTIDE SEQUENCE [LARGE SCALE GENOMIC DNA]</scope>
    <source>
        <strain evidence="8 9">Philippines</strain>
    </source>
</reference>
<evidence type="ECO:0000256" key="4">
    <source>
        <dbReference type="ARBA" id="ARBA00023136"/>
    </source>
</evidence>
<comment type="subcellular location">
    <subcellularLocation>
        <location evidence="1">Membrane</location>
        <topology evidence="1">Multi-pass membrane protein</topology>
    </subcellularLocation>
</comment>
<feature type="transmembrane region" description="Helical" evidence="6">
    <location>
        <begin position="113"/>
        <end position="137"/>
    </location>
</feature>
<dbReference type="OrthoDB" id="413079at2759"/>
<feature type="transmembrane region" description="Helical" evidence="6">
    <location>
        <begin position="172"/>
        <end position="193"/>
    </location>
</feature>
<dbReference type="GO" id="GO:0016020">
    <property type="term" value="C:membrane"/>
    <property type="evidence" value="ECO:0007669"/>
    <property type="project" value="UniProtKB-SubCell"/>
</dbReference>
<evidence type="ECO:0000313" key="8">
    <source>
        <dbReference type="EMBL" id="PSN62329.1"/>
    </source>
</evidence>
<accession>A0A2T2NAB0</accession>
<feature type="transmembrane region" description="Helical" evidence="6">
    <location>
        <begin position="329"/>
        <end position="351"/>
    </location>
</feature>
<name>A0A2T2NAB0_CORCC</name>
<feature type="transmembrane region" description="Helical" evidence="6">
    <location>
        <begin position="481"/>
        <end position="501"/>
    </location>
</feature>
<sequence>MSSALHGFFDIQPTSTLASPAATHQKNQILRRDAPTGIELDGLAFGQKYNGPAGKPGPQTPGEMTSGAQTPYGGTAPMSPNELEISRPPSRSRDDAVGLMQTWNNPPMNKWRILCCCLIYFGNGINDSVVGALIPYMEVHYHIGYAIMSMVFVGQAAGFIIAAFFNNTLLNYLGRAKTLVLSELIMLSGYIMLATTPPYPVVIIAFFFCGYGAAINLALNNVFCANLHPPSAILGAVHGSYGIGGTVAPIIGTAIVSRGILWSRFYFLPMGLRLICIPFAAWAFKSFQEDSPPTLLSALEETANRQAAEQESTSKLRDLKLALNNRTTILGALFIFAYQGAEVSISGWMISFLINYRNGDPASVGYVTAGFWAGITLGRFVLTHAAPKIGEKNYVAFLTVGTLALQLLAWLIPNVIGNAVAVSLLGLLLGPVYPCAQTIFSRLMPRHVQTTAIGFIAGAGSSGGAVAPFTTGILAQAAGTWVLHPVCIGLYGVMMVCWFGLPRVRKRSD</sequence>
<keyword evidence="9" id="KW-1185">Reference proteome</keyword>